<evidence type="ECO:0000256" key="3">
    <source>
        <dbReference type="ARBA" id="ARBA00021622"/>
    </source>
</evidence>
<dbReference type="PRINTS" id="PR00950">
    <property type="entry name" value="TYPE3IMSPROT"/>
</dbReference>
<dbReference type="Gene3D" id="6.10.250.2080">
    <property type="match status" value="1"/>
</dbReference>
<keyword evidence="15" id="KW-0282">Flagellum</keyword>
<keyword evidence="4 13" id="KW-0813">Transport</keyword>
<proteinExistence type="inferred from homology"/>
<dbReference type="InterPro" id="IPR029025">
    <property type="entry name" value="T3SS_substrate_exporter_C"/>
</dbReference>
<name>A0ABN6WUM6_9BACT</name>
<feature type="transmembrane region" description="Helical" evidence="13">
    <location>
        <begin position="34"/>
        <end position="52"/>
    </location>
</feature>
<feature type="transmembrane region" description="Helical" evidence="13">
    <location>
        <begin position="146"/>
        <end position="165"/>
    </location>
</feature>
<evidence type="ECO:0000256" key="9">
    <source>
        <dbReference type="ARBA" id="ARBA00022989"/>
    </source>
</evidence>
<dbReference type="Pfam" id="PF01312">
    <property type="entry name" value="Bac_export_2"/>
    <property type="match status" value="1"/>
</dbReference>
<evidence type="ECO:0000313" key="16">
    <source>
        <dbReference type="Proteomes" id="UP001321445"/>
    </source>
</evidence>
<evidence type="ECO:0000256" key="6">
    <source>
        <dbReference type="ARBA" id="ARBA00022692"/>
    </source>
</evidence>
<sequence length="351" mass="39298">MADDLEKTEEPTPKKIEDAKKEGNVPKSMDTSGFITLLVAVIAFVALTGWIFDRLETLYRYYINFVGVELTPALLLEITLHTVVQVLIMVLPLALPVAVAGMLAAWAQFGFVFTTKPLVPDLTKIDPIKGAKNLFSLKKLLESIKITLKVAAVFGVAFTVFLGFIKELVSVSHAPLAHQISWLADRAMMLAAVMLVLLMVLALIDLLFVRYNYFKGLRMSKQEIKDEMKQLDGNPEIKAKIRQIQMEMARKRMLAEVPNADVVITNPTHFAVALKYKEGEAHAPKVVAKGADLIALKIKEIARENHVQIVENPPLARELYKNVEVDREIPEQFYQAVAEVLAFVYKSKRAL</sequence>
<accession>A0ABN6WUM6</accession>
<dbReference type="NCBIfam" id="TIGR00328">
    <property type="entry name" value="flhB"/>
    <property type="match status" value="1"/>
</dbReference>
<evidence type="ECO:0000313" key="15">
    <source>
        <dbReference type="EMBL" id="BDY12553.1"/>
    </source>
</evidence>
<evidence type="ECO:0000256" key="7">
    <source>
        <dbReference type="ARBA" id="ARBA00022795"/>
    </source>
</evidence>
<dbReference type="InterPro" id="IPR006135">
    <property type="entry name" value="T3SS_substrate_exporter"/>
</dbReference>
<dbReference type="PANTHER" id="PTHR30531">
    <property type="entry name" value="FLAGELLAR BIOSYNTHETIC PROTEIN FLHB"/>
    <property type="match status" value="1"/>
</dbReference>
<feature type="transmembrane region" description="Helical" evidence="13">
    <location>
        <begin position="187"/>
        <end position="209"/>
    </location>
</feature>
<evidence type="ECO:0000256" key="14">
    <source>
        <dbReference type="SAM" id="MobiDB-lite"/>
    </source>
</evidence>
<evidence type="ECO:0000256" key="1">
    <source>
        <dbReference type="ARBA" id="ARBA00004651"/>
    </source>
</evidence>
<keyword evidence="10 13" id="KW-0472">Membrane</keyword>
<dbReference type="PANTHER" id="PTHR30531:SF12">
    <property type="entry name" value="FLAGELLAR BIOSYNTHETIC PROTEIN FLHB"/>
    <property type="match status" value="1"/>
</dbReference>
<comment type="function">
    <text evidence="12 13">Required for formation of the rod structure in the basal body of the flagellar apparatus. Together with FliI and FliH, may constitute the export apparatus of flagellin.</text>
</comment>
<dbReference type="Proteomes" id="UP001321445">
    <property type="component" value="Chromosome"/>
</dbReference>
<dbReference type="SUPFAM" id="SSF160544">
    <property type="entry name" value="EscU C-terminal domain-like"/>
    <property type="match status" value="1"/>
</dbReference>
<feature type="transmembrane region" description="Helical" evidence="13">
    <location>
        <begin position="86"/>
        <end position="107"/>
    </location>
</feature>
<keyword evidence="15" id="KW-0969">Cilium</keyword>
<evidence type="ECO:0000256" key="13">
    <source>
        <dbReference type="RuleBase" id="RU364091"/>
    </source>
</evidence>
<dbReference type="EMBL" id="AP027370">
    <property type="protein sequence ID" value="BDY12553.1"/>
    <property type="molecule type" value="Genomic_DNA"/>
</dbReference>
<keyword evidence="11 13" id="KW-1006">Bacterial flagellum protein export</keyword>
<evidence type="ECO:0000256" key="8">
    <source>
        <dbReference type="ARBA" id="ARBA00022927"/>
    </source>
</evidence>
<keyword evidence="8 13" id="KW-0653">Protein transport</keyword>
<feature type="compositionally biased region" description="Basic and acidic residues" evidence="14">
    <location>
        <begin position="1"/>
        <end position="24"/>
    </location>
</feature>
<evidence type="ECO:0000256" key="2">
    <source>
        <dbReference type="ARBA" id="ARBA00010690"/>
    </source>
</evidence>
<evidence type="ECO:0000256" key="5">
    <source>
        <dbReference type="ARBA" id="ARBA00022475"/>
    </source>
</evidence>
<gene>
    <name evidence="13 15" type="primary">flhB</name>
    <name evidence="15" type="ORF">HCR_08650</name>
</gene>
<reference evidence="15 16" key="1">
    <citation type="submission" date="2023-03" db="EMBL/GenBank/DDBJ databases">
        <title>Description of Hydrogenimonas sp. ISO32.</title>
        <authorList>
            <person name="Mino S."/>
            <person name="Fukazawa S."/>
            <person name="Sawabe T."/>
        </authorList>
    </citation>
    <scope>NUCLEOTIDE SEQUENCE [LARGE SCALE GENOMIC DNA]</scope>
    <source>
        <strain evidence="15 16">ISO32</strain>
    </source>
</reference>
<feature type="transmembrane region" description="Helical" evidence="13">
    <location>
        <begin position="61"/>
        <end position="80"/>
    </location>
</feature>
<keyword evidence="7 13" id="KW-1005">Bacterial flagellum biogenesis</keyword>
<keyword evidence="16" id="KW-1185">Reference proteome</keyword>
<organism evidence="15 16">
    <name type="scientific">Hydrogenimonas cancrithermarum</name>
    <dbReference type="NCBI Taxonomy" id="2993563"/>
    <lineage>
        <taxon>Bacteria</taxon>
        <taxon>Pseudomonadati</taxon>
        <taxon>Campylobacterota</taxon>
        <taxon>Epsilonproteobacteria</taxon>
        <taxon>Campylobacterales</taxon>
        <taxon>Hydrogenimonadaceae</taxon>
        <taxon>Hydrogenimonas</taxon>
    </lineage>
</organism>
<keyword evidence="9 13" id="KW-1133">Transmembrane helix</keyword>
<dbReference type="InterPro" id="IPR006136">
    <property type="entry name" value="FlhB"/>
</dbReference>
<comment type="subcellular location">
    <subcellularLocation>
        <location evidence="1">Cell membrane</location>
        <topology evidence="1">Multi-pass membrane protein</topology>
    </subcellularLocation>
</comment>
<evidence type="ECO:0000256" key="4">
    <source>
        <dbReference type="ARBA" id="ARBA00022448"/>
    </source>
</evidence>
<feature type="region of interest" description="Disordered" evidence="14">
    <location>
        <begin position="1"/>
        <end position="25"/>
    </location>
</feature>
<comment type="similarity">
    <text evidence="2 13">Belongs to the type III secretion exporter family.</text>
</comment>
<evidence type="ECO:0000256" key="11">
    <source>
        <dbReference type="ARBA" id="ARBA00023225"/>
    </source>
</evidence>
<keyword evidence="6 13" id="KW-0812">Transmembrane</keyword>
<evidence type="ECO:0000256" key="12">
    <source>
        <dbReference type="ARBA" id="ARBA00025078"/>
    </source>
</evidence>
<dbReference type="RefSeq" id="WP_286337743.1">
    <property type="nucleotide sequence ID" value="NZ_AP027370.1"/>
</dbReference>
<dbReference type="Gene3D" id="3.40.1690.10">
    <property type="entry name" value="secretion proteins EscU"/>
    <property type="match status" value="1"/>
</dbReference>
<evidence type="ECO:0000256" key="10">
    <source>
        <dbReference type="ARBA" id="ARBA00023136"/>
    </source>
</evidence>
<keyword evidence="5 13" id="KW-1003">Cell membrane</keyword>
<keyword evidence="15" id="KW-0966">Cell projection</keyword>
<protein>
    <recommendedName>
        <fullName evidence="3 13">Flagellar biosynthetic protein FlhB</fullName>
    </recommendedName>
</protein>